<comment type="caution">
    <text evidence="11">The sequence shown here is derived from an EMBL/GenBank/DDBJ whole genome shotgun (WGS) entry which is preliminary data.</text>
</comment>
<dbReference type="InterPro" id="IPR036864">
    <property type="entry name" value="Zn2-C6_fun-type_DNA-bd_sf"/>
</dbReference>
<evidence type="ECO:0000256" key="7">
    <source>
        <dbReference type="PROSITE-ProRule" id="PRU00042"/>
    </source>
</evidence>
<dbReference type="PROSITE" id="PS00028">
    <property type="entry name" value="ZINC_FINGER_C2H2_1"/>
    <property type="match status" value="2"/>
</dbReference>
<name>A0AAN6PIX5_9PEZI</name>
<keyword evidence="3" id="KW-0862">Zinc</keyword>
<dbReference type="CDD" id="cd00067">
    <property type="entry name" value="GAL4"/>
    <property type="match status" value="1"/>
</dbReference>
<dbReference type="GO" id="GO:0008270">
    <property type="term" value="F:zinc ion binding"/>
    <property type="evidence" value="ECO:0007669"/>
    <property type="project" value="UniProtKB-KW"/>
</dbReference>
<feature type="region of interest" description="Disordered" evidence="8">
    <location>
        <begin position="111"/>
        <end position="148"/>
    </location>
</feature>
<evidence type="ECO:0000256" key="3">
    <source>
        <dbReference type="ARBA" id="ARBA00022833"/>
    </source>
</evidence>
<dbReference type="SUPFAM" id="SSF57701">
    <property type="entry name" value="Zn2/Cys6 DNA-binding domain"/>
    <property type="match status" value="1"/>
</dbReference>
<sequence length="870" mass="95366">MEQTTGLFQCSACQRSFNRVDHLTRHVRSHLQERPFRCPTCNKTFGRSDLLKRHSASHETNADSRDSKRAKHHHNHAPRVSHACKQCAAVKLKCDDETPCGRCLQKGLSCSRGGHPTTQGRNPDLIRAAPANLPDADRGSSSPQPDLGGKSMEFIDRNMSGFPRGSIAPALDAPLRPYQTLSAWSDFLPGDDAPRALLDFATEANLEFDESDFCFIGQLCGDAPKFDFHLGPIPAADHDESLLQAASIPSPPLPMVTAGNGGPQSHAAIGTEAFKRSSLGFWAPEPKDHTGAELQNLSVLEDEAGLSPDILPPGRCYAGDKLSHNARDEFLAMMLDSGRWERGSFAIKAFPTAAALDILIQTFFSQHGSQTDSFIHGPSFCPNRQKTLLLVAVVAAGAVLTDLKSVHKLGFAIQEAVRTSIPVMCEQADTATRELWLLQAFMCEIGVGLWSGIKRKMEIAESHPQLVYTMLRRAGRFNKLKRTPSPPLAQDVGEVLHRKCLEWVEQESFKRLVFHTFVTDAQTSMAMLTNPLISFAELTIPLPASRELWRAQNAEHWKALYLNRPTVQQQKVEELTLADCLQEPMIDIPGHYDLDFARLIILCGIWGMVWHQTQLLAMGKRPGHVPAAAIALRHKDLLQTVQHFRMLNHAEEGGTESPGSPETALVLELLSMHLHVSLADIQLFAGKQDLEDARQVLPSLQQWMETRESRQAVWHAGQVLHAARAFRPKKLRGFFTIALSHASLVMWAYGVISQVKGVVVPPVGGGGTAQQQPVLVFLDGENSPAVQRFIALGKGKPCISRHQPGMTDAATSSGAREVPLSGAGAVMQVFVDTLRGNFPCCFRAAAGEAAPPLVENMIQLLRDLGRAAAI</sequence>
<dbReference type="GO" id="GO:0003677">
    <property type="term" value="F:DNA binding"/>
    <property type="evidence" value="ECO:0007669"/>
    <property type="project" value="InterPro"/>
</dbReference>
<keyword evidence="1" id="KW-0479">Metal-binding</keyword>
<dbReference type="GO" id="GO:0000981">
    <property type="term" value="F:DNA-binding transcription factor activity, RNA polymerase II-specific"/>
    <property type="evidence" value="ECO:0007669"/>
    <property type="project" value="InterPro"/>
</dbReference>
<dbReference type="PANTHER" id="PTHR47660:SF2">
    <property type="entry name" value="TRANSCRIPTION FACTOR WITH C2H2 AND ZN(2)-CYS(6) DNA BINDING DOMAIN (EUROFUNG)"/>
    <property type="match status" value="1"/>
</dbReference>
<evidence type="ECO:0000256" key="2">
    <source>
        <dbReference type="ARBA" id="ARBA00022771"/>
    </source>
</evidence>
<keyword evidence="12" id="KW-1185">Reference proteome</keyword>
<dbReference type="Pfam" id="PF04082">
    <property type="entry name" value="Fungal_trans"/>
    <property type="match status" value="1"/>
</dbReference>
<feature type="compositionally biased region" description="Basic residues" evidence="8">
    <location>
        <begin position="68"/>
        <end position="78"/>
    </location>
</feature>
<dbReference type="SMART" id="SM00066">
    <property type="entry name" value="GAL4"/>
    <property type="match status" value="1"/>
</dbReference>
<evidence type="ECO:0000256" key="1">
    <source>
        <dbReference type="ARBA" id="ARBA00022723"/>
    </source>
</evidence>
<dbReference type="Proteomes" id="UP001303115">
    <property type="component" value="Unassembled WGS sequence"/>
</dbReference>
<reference evidence="12" key="1">
    <citation type="journal article" date="2023" name="Mol. Phylogenet. Evol.">
        <title>Genome-scale phylogeny and comparative genomics of the fungal order Sordariales.</title>
        <authorList>
            <person name="Hensen N."/>
            <person name="Bonometti L."/>
            <person name="Westerberg I."/>
            <person name="Brannstrom I.O."/>
            <person name="Guillou S."/>
            <person name="Cros-Aarteil S."/>
            <person name="Calhoun S."/>
            <person name="Haridas S."/>
            <person name="Kuo A."/>
            <person name="Mondo S."/>
            <person name="Pangilinan J."/>
            <person name="Riley R."/>
            <person name="LaButti K."/>
            <person name="Andreopoulos B."/>
            <person name="Lipzen A."/>
            <person name="Chen C."/>
            <person name="Yan M."/>
            <person name="Daum C."/>
            <person name="Ng V."/>
            <person name="Clum A."/>
            <person name="Steindorff A."/>
            <person name="Ohm R.A."/>
            <person name="Martin F."/>
            <person name="Silar P."/>
            <person name="Natvig D.O."/>
            <person name="Lalanne C."/>
            <person name="Gautier V."/>
            <person name="Ament-Velasquez S.L."/>
            <person name="Kruys A."/>
            <person name="Hutchinson M.I."/>
            <person name="Powell A.J."/>
            <person name="Barry K."/>
            <person name="Miller A.N."/>
            <person name="Grigoriev I.V."/>
            <person name="Debuchy R."/>
            <person name="Gladieux P."/>
            <person name="Hiltunen Thoren M."/>
            <person name="Johannesson H."/>
        </authorList>
    </citation>
    <scope>NUCLEOTIDE SEQUENCE [LARGE SCALE GENOMIC DNA]</scope>
    <source>
        <strain evidence="12">CBS 284.82</strain>
    </source>
</reference>
<dbReference type="Pfam" id="PF00096">
    <property type="entry name" value="zf-C2H2"/>
    <property type="match status" value="2"/>
</dbReference>
<feature type="domain" description="Zn(2)-C6 fungal-type" evidence="9">
    <location>
        <begin position="83"/>
        <end position="112"/>
    </location>
</feature>
<keyword evidence="5" id="KW-0804">Transcription</keyword>
<dbReference type="Pfam" id="PF00172">
    <property type="entry name" value="Zn_clus"/>
    <property type="match status" value="1"/>
</dbReference>
<dbReference type="InterPro" id="IPR001138">
    <property type="entry name" value="Zn2Cys6_DnaBD"/>
</dbReference>
<keyword evidence="2 7" id="KW-0863">Zinc-finger</keyword>
<dbReference type="CDD" id="cd12148">
    <property type="entry name" value="fungal_TF_MHR"/>
    <property type="match status" value="1"/>
</dbReference>
<dbReference type="PANTHER" id="PTHR47660">
    <property type="entry name" value="TRANSCRIPTION FACTOR WITH C2H2 AND ZN(2)-CYS(6) DNA BINDING DOMAIN (EUROFUNG)-RELATED-RELATED"/>
    <property type="match status" value="1"/>
</dbReference>
<dbReference type="Gene3D" id="4.10.240.10">
    <property type="entry name" value="Zn(2)-C6 fungal-type DNA-binding domain"/>
    <property type="match status" value="1"/>
</dbReference>
<accession>A0AAN6PIX5</accession>
<dbReference type="InterPro" id="IPR007219">
    <property type="entry name" value="XnlR_reg_dom"/>
</dbReference>
<dbReference type="PROSITE" id="PS50157">
    <property type="entry name" value="ZINC_FINGER_C2H2_2"/>
    <property type="match status" value="2"/>
</dbReference>
<dbReference type="EMBL" id="MU854356">
    <property type="protein sequence ID" value="KAK4041502.1"/>
    <property type="molecule type" value="Genomic_DNA"/>
</dbReference>
<dbReference type="FunFam" id="3.30.160.60:FF:000446">
    <property type="entry name" value="Zinc finger protein"/>
    <property type="match status" value="1"/>
</dbReference>
<feature type="domain" description="C2H2-type" evidence="10">
    <location>
        <begin position="36"/>
        <end position="63"/>
    </location>
</feature>
<feature type="region of interest" description="Disordered" evidence="8">
    <location>
        <begin position="52"/>
        <end position="78"/>
    </location>
</feature>
<dbReference type="Gene3D" id="3.30.160.60">
    <property type="entry name" value="Classic Zinc Finger"/>
    <property type="match status" value="2"/>
</dbReference>
<dbReference type="GO" id="GO:0006351">
    <property type="term" value="P:DNA-templated transcription"/>
    <property type="evidence" value="ECO:0007669"/>
    <property type="project" value="InterPro"/>
</dbReference>
<feature type="domain" description="C2H2-type" evidence="10">
    <location>
        <begin position="8"/>
        <end position="35"/>
    </location>
</feature>
<proteinExistence type="predicted"/>
<dbReference type="SMART" id="SM00355">
    <property type="entry name" value="ZnF_C2H2"/>
    <property type="match status" value="2"/>
</dbReference>
<evidence type="ECO:0000256" key="4">
    <source>
        <dbReference type="ARBA" id="ARBA00023015"/>
    </source>
</evidence>
<evidence type="ECO:0000256" key="5">
    <source>
        <dbReference type="ARBA" id="ARBA00023163"/>
    </source>
</evidence>
<dbReference type="PROSITE" id="PS00463">
    <property type="entry name" value="ZN2_CY6_FUNGAL_1"/>
    <property type="match status" value="1"/>
</dbReference>
<keyword evidence="4" id="KW-0805">Transcription regulation</keyword>
<gene>
    <name evidence="11" type="ORF">C8A01DRAFT_14751</name>
</gene>
<evidence type="ECO:0000256" key="6">
    <source>
        <dbReference type="ARBA" id="ARBA00023242"/>
    </source>
</evidence>
<protein>
    <submittedName>
        <fullName evidence="11">Uncharacterized protein</fullName>
    </submittedName>
</protein>
<dbReference type="InterPro" id="IPR036236">
    <property type="entry name" value="Znf_C2H2_sf"/>
</dbReference>
<feature type="compositionally biased region" description="Basic and acidic residues" evidence="8">
    <location>
        <begin position="52"/>
        <end position="67"/>
    </location>
</feature>
<evidence type="ECO:0000259" key="9">
    <source>
        <dbReference type="PROSITE" id="PS50048"/>
    </source>
</evidence>
<dbReference type="SUPFAM" id="SSF57667">
    <property type="entry name" value="beta-beta-alpha zinc fingers"/>
    <property type="match status" value="1"/>
</dbReference>
<organism evidence="11 12">
    <name type="scientific">Parachaetomium inaequale</name>
    <dbReference type="NCBI Taxonomy" id="2588326"/>
    <lineage>
        <taxon>Eukaryota</taxon>
        <taxon>Fungi</taxon>
        <taxon>Dikarya</taxon>
        <taxon>Ascomycota</taxon>
        <taxon>Pezizomycotina</taxon>
        <taxon>Sordariomycetes</taxon>
        <taxon>Sordariomycetidae</taxon>
        <taxon>Sordariales</taxon>
        <taxon>Chaetomiaceae</taxon>
        <taxon>Parachaetomium</taxon>
    </lineage>
</organism>
<dbReference type="AlphaFoldDB" id="A0AAN6PIX5"/>
<evidence type="ECO:0000259" key="10">
    <source>
        <dbReference type="PROSITE" id="PS50157"/>
    </source>
</evidence>
<dbReference type="PROSITE" id="PS50048">
    <property type="entry name" value="ZN2_CY6_FUNGAL_2"/>
    <property type="match status" value="1"/>
</dbReference>
<keyword evidence="6" id="KW-0539">Nucleus</keyword>
<dbReference type="InterPro" id="IPR013087">
    <property type="entry name" value="Znf_C2H2_type"/>
</dbReference>
<evidence type="ECO:0000313" key="11">
    <source>
        <dbReference type="EMBL" id="KAK4041502.1"/>
    </source>
</evidence>
<evidence type="ECO:0000313" key="12">
    <source>
        <dbReference type="Proteomes" id="UP001303115"/>
    </source>
</evidence>
<evidence type="ECO:0000256" key="8">
    <source>
        <dbReference type="SAM" id="MobiDB-lite"/>
    </source>
</evidence>